<evidence type="ECO:0000313" key="2">
    <source>
        <dbReference type="Proteomes" id="UP000270296"/>
    </source>
</evidence>
<sequence length="109" mass="12721">MFGSQTIRFTALYKCLMMKKKDREDFIAYVGRSPEDANIRLQLLNRIEKEDDVTIPKLVAECNRLLRLKHDTEMVESTSATDFADITTVARSQHIQYCRCRQVLAYTNK</sequence>
<gene>
    <name evidence="1" type="ORF">SBAD_LOCUS4784</name>
</gene>
<dbReference type="EMBL" id="UZAM01008541">
    <property type="protein sequence ID" value="VDP05394.1"/>
    <property type="molecule type" value="Genomic_DNA"/>
</dbReference>
<proteinExistence type="predicted"/>
<protein>
    <submittedName>
        <fullName evidence="3">CARD domain-containing protein</fullName>
    </submittedName>
</protein>
<name>A0A183IMD8_9BILA</name>
<evidence type="ECO:0000313" key="1">
    <source>
        <dbReference type="EMBL" id="VDP05394.1"/>
    </source>
</evidence>
<keyword evidence="2" id="KW-1185">Reference proteome</keyword>
<evidence type="ECO:0000313" key="3">
    <source>
        <dbReference type="WBParaSite" id="SBAD_0000498001-mRNA-1"/>
    </source>
</evidence>
<organism evidence="3">
    <name type="scientific">Soboliphyme baturini</name>
    <dbReference type="NCBI Taxonomy" id="241478"/>
    <lineage>
        <taxon>Eukaryota</taxon>
        <taxon>Metazoa</taxon>
        <taxon>Ecdysozoa</taxon>
        <taxon>Nematoda</taxon>
        <taxon>Enoplea</taxon>
        <taxon>Dorylaimia</taxon>
        <taxon>Dioctophymatida</taxon>
        <taxon>Dioctophymatoidea</taxon>
        <taxon>Soboliphymatidae</taxon>
        <taxon>Soboliphyme</taxon>
    </lineage>
</organism>
<accession>A0A183IMD8</accession>
<dbReference type="WBParaSite" id="SBAD_0000498001-mRNA-1">
    <property type="protein sequence ID" value="SBAD_0000498001-mRNA-1"/>
    <property type="gene ID" value="SBAD_0000498001"/>
</dbReference>
<reference evidence="3" key="1">
    <citation type="submission" date="2016-06" db="UniProtKB">
        <authorList>
            <consortium name="WormBaseParasite"/>
        </authorList>
    </citation>
    <scope>IDENTIFICATION</scope>
</reference>
<reference evidence="1 2" key="2">
    <citation type="submission" date="2018-11" db="EMBL/GenBank/DDBJ databases">
        <authorList>
            <consortium name="Pathogen Informatics"/>
        </authorList>
    </citation>
    <scope>NUCLEOTIDE SEQUENCE [LARGE SCALE GENOMIC DNA]</scope>
</reference>
<dbReference type="AlphaFoldDB" id="A0A183IMD8"/>
<dbReference type="Proteomes" id="UP000270296">
    <property type="component" value="Unassembled WGS sequence"/>
</dbReference>